<dbReference type="Proteomes" id="UP001549320">
    <property type="component" value="Unassembled WGS sequence"/>
</dbReference>
<reference evidence="2 3" key="1">
    <citation type="submission" date="2024-06" db="EMBL/GenBank/DDBJ databases">
        <title>Sorghum-associated microbial communities from plants grown in Nebraska, USA.</title>
        <authorList>
            <person name="Schachtman D."/>
        </authorList>
    </citation>
    <scope>NUCLEOTIDE SEQUENCE [LARGE SCALE GENOMIC DNA]</scope>
    <source>
        <strain evidence="2 3">2709</strain>
    </source>
</reference>
<feature type="transmembrane region" description="Helical" evidence="1">
    <location>
        <begin position="84"/>
        <end position="107"/>
    </location>
</feature>
<keyword evidence="1" id="KW-0812">Transmembrane</keyword>
<name>A0ABV2Q203_9BURK</name>
<dbReference type="RefSeq" id="WP_354440305.1">
    <property type="nucleotide sequence ID" value="NZ_JBEPSH010000001.1"/>
</dbReference>
<evidence type="ECO:0000256" key="1">
    <source>
        <dbReference type="SAM" id="Phobius"/>
    </source>
</evidence>
<comment type="caution">
    <text evidence="2">The sequence shown here is derived from an EMBL/GenBank/DDBJ whole genome shotgun (WGS) entry which is preliminary data.</text>
</comment>
<accession>A0ABV2Q203</accession>
<sequence>MPHAFAISTMASHNFRSRWHAVPRIFAACLGGYMFTWGFIALGISGFFSLGMPFNDAERLSNILGMLVYLVAFLWAFSRRSTALVWSVLAVSGVVMTAMASLLQLVLT</sequence>
<proteinExistence type="predicted"/>
<evidence type="ECO:0000313" key="3">
    <source>
        <dbReference type="Proteomes" id="UP001549320"/>
    </source>
</evidence>
<feature type="transmembrane region" description="Helical" evidence="1">
    <location>
        <begin position="60"/>
        <end position="77"/>
    </location>
</feature>
<dbReference type="EMBL" id="JBEPSH010000001">
    <property type="protein sequence ID" value="MET4575066.1"/>
    <property type="molecule type" value="Genomic_DNA"/>
</dbReference>
<keyword evidence="1" id="KW-0472">Membrane</keyword>
<feature type="transmembrane region" description="Helical" evidence="1">
    <location>
        <begin position="25"/>
        <end position="48"/>
    </location>
</feature>
<keyword evidence="3" id="KW-1185">Reference proteome</keyword>
<keyword evidence="1" id="KW-1133">Transmembrane helix</keyword>
<organism evidence="2 3">
    <name type="scientific">Ottowia thiooxydans</name>
    <dbReference type="NCBI Taxonomy" id="219182"/>
    <lineage>
        <taxon>Bacteria</taxon>
        <taxon>Pseudomonadati</taxon>
        <taxon>Pseudomonadota</taxon>
        <taxon>Betaproteobacteria</taxon>
        <taxon>Burkholderiales</taxon>
        <taxon>Comamonadaceae</taxon>
        <taxon>Ottowia</taxon>
    </lineage>
</organism>
<gene>
    <name evidence="2" type="ORF">ABIE13_000163</name>
</gene>
<evidence type="ECO:0000313" key="2">
    <source>
        <dbReference type="EMBL" id="MET4575066.1"/>
    </source>
</evidence>
<protein>
    <submittedName>
        <fullName evidence="2">Nitrogen fixation-related uncharacterized protein</fullName>
    </submittedName>
</protein>